<dbReference type="AlphaFoldDB" id="A0A433RTV2"/>
<dbReference type="Proteomes" id="UP000288623">
    <property type="component" value="Unassembled WGS sequence"/>
</dbReference>
<reference evidence="3 4" key="1">
    <citation type="submission" date="2014-11" db="EMBL/GenBank/DDBJ databases">
        <title>Genome sequence and analysis of novel Kurthia sp.</title>
        <authorList>
            <person name="Lawson J.N."/>
            <person name="Gonzalez J.E."/>
            <person name="Rinauldi L."/>
            <person name="Xuan Z."/>
            <person name="Firman A."/>
            <person name="Shaddox L."/>
            <person name="Trudeau A."/>
            <person name="Shah S."/>
            <person name="Reiman D."/>
        </authorList>
    </citation>
    <scope>NUCLEOTIDE SEQUENCE [LARGE SCALE GENOMIC DNA]</scope>
    <source>
        <strain evidence="3 4">3B1D</strain>
    </source>
</reference>
<dbReference type="RefSeq" id="WP_126990902.1">
    <property type="nucleotide sequence ID" value="NZ_JTFC01000031.1"/>
</dbReference>
<protein>
    <recommendedName>
        <fullName evidence="5">SbsA Ig-like domain-containing protein</fullName>
    </recommendedName>
</protein>
<gene>
    <name evidence="3" type="ORF">QI30_11775</name>
</gene>
<comment type="caution">
    <text evidence="3">The sequence shown here is derived from an EMBL/GenBank/DDBJ whole genome shotgun (WGS) entry which is preliminary data.</text>
</comment>
<evidence type="ECO:0008006" key="5">
    <source>
        <dbReference type="Google" id="ProtNLM"/>
    </source>
</evidence>
<organism evidence="3 4">
    <name type="scientific">Candidatus Kurthia intestinigallinarum</name>
    <dbReference type="NCBI Taxonomy" id="1562256"/>
    <lineage>
        <taxon>Bacteria</taxon>
        <taxon>Bacillati</taxon>
        <taxon>Bacillota</taxon>
        <taxon>Bacilli</taxon>
        <taxon>Bacillales</taxon>
        <taxon>Caryophanaceae</taxon>
        <taxon>Kurthia</taxon>
    </lineage>
</organism>
<proteinExistence type="predicted"/>
<feature type="chain" id="PRO_5038466329" description="SbsA Ig-like domain-containing protein" evidence="2">
    <location>
        <begin position="26"/>
        <end position="865"/>
    </location>
</feature>
<dbReference type="InterPro" id="IPR013783">
    <property type="entry name" value="Ig-like_fold"/>
</dbReference>
<dbReference type="EMBL" id="JTFC01000031">
    <property type="protein sequence ID" value="RUS55595.1"/>
    <property type="molecule type" value="Genomic_DNA"/>
</dbReference>
<dbReference type="OrthoDB" id="2456770at2"/>
<dbReference type="InterPro" id="IPR014755">
    <property type="entry name" value="Cu-Rt/internalin_Ig-like"/>
</dbReference>
<dbReference type="Gene3D" id="2.60.40.1220">
    <property type="match status" value="3"/>
</dbReference>
<evidence type="ECO:0000256" key="2">
    <source>
        <dbReference type="SAM" id="SignalP"/>
    </source>
</evidence>
<evidence type="ECO:0000313" key="3">
    <source>
        <dbReference type="EMBL" id="RUS55595.1"/>
    </source>
</evidence>
<keyword evidence="1 2" id="KW-0732">Signal</keyword>
<sequence>MANAKFVKTAAAVALGASVVTTAVAPGAASAATTYKIKDGKLYKNGKIAKGYVVYKGKLYKNGKLNKGYAKVGTGSKMKLYFNSSLKKGFKTANNKTLLFKDGSLFPGFKQAGADERLYENGKLAAGWEVYTDAEGVKFLYNKGYLYKNLKTATRGGVTNLFENGVLAEGTKLFKDTLYTDGVVDTKAQLFEDTLFVNGKKSVGQEFFSDLLYVDGKLPTEVTKADKDSKYYGTDGKLFTGEATVNGEKVEIKDGEIVEDLSIKTIEALSASQIKINFTKAVDKNTIADADFTVNSLDNSAVTFKGELAEDGKSYTLEAVTGKFDGRYDVKVAADSIKSADGKNIQAYSTTISVSDKTAAAIAAVTPDVSGTKATIKFTEQLSKLGTVSVNGVATSVTLADDKKSAEITGLESGKEYKIDVVGAVDLAGNVSNPLTASVSTGKDEVAPSGTVAVKDTTLTLTFSEELKAAPTVTVGGEPATAVKDATDPKVYTVDATTVLSKDNSAFKNDVPVLVSGITDLAGNTAKNIETKVNLTKDATAPTAEVVSFKKEAATGKLVVKFSEAISAVDASKLSLQVKTAEGVLVTLAPEDYTIAAQLGHDVNKNGTVETGAEKDRYAEITLTDVNNKFSKDSQLVDGAYTFTFAEGAFTDKGAVKNKEAKFTVEPKADSEATGAKVTYTATASTTDNNQFTVVYTEDMTTSALDAKNYTIAGQALPAGTDLTFLNNKKTVLVTLPAGSIDVDGARVVIAKDVTSTKGNTISKDQTTQTVDFKETVAPKLDKVTVNSDTQATATFSEKLAANASITGVKAFANGVELAGATFALTDGAVVITSSTNKIPAGATVTLKFEDTNLADANGNKVANN</sequence>
<dbReference type="Gene3D" id="2.60.40.10">
    <property type="entry name" value="Immunoglobulins"/>
    <property type="match status" value="1"/>
</dbReference>
<name>A0A433RTV2_9BACL</name>
<keyword evidence="4" id="KW-1185">Reference proteome</keyword>
<accession>A0A433RTV2</accession>
<evidence type="ECO:0000256" key="1">
    <source>
        <dbReference type="ARBA" id="ARBA00022729"/>
    </source>
</evidence>
<feature type="signal peptide" evidence="2">
    <location>
        <begin position="1"/>
        <end position="25"/>
    </location>
</feature>
<evidence type="ECO:0000313" key="4">
    <source>
        <dbReference type="Proteomes" id="UP000288623"/>
    </source>
</evidence>